<evidence type="ECO:0000256" key="1">
    <source>
        <dbReference type="SAM" id="MobiDB-lite"/>
    </source>
</evidence>
<dbReference type="Proteomes" id="UP000479000">
    <property type="component" value="Unassembled WGS sequence"/>
</dbReference>
<sequence>MVHVAGQFFGVVEQGSGSLGINQSMGRMLQNIADRRLKRATSNRGSELDRRSLTPRETGPRCGQATRPRCGRATRPRCGRAA</sequence>
<feature type="compositionally biased region" description="Basic residues" evidence="1">
    <location>
        <begin position="69"/>
        <end position="82"/>
    </location>
</feature>
<proteinExistence type="predicted"/>
<keyword evidence="3" id="KW-1185">Reference proteome</keyword>
<reference evidence="2 3" key="1">
    <citation type="submission" date="2020-02" db="EMBL/GenBank/DDBJ databases">
        <authorList>
            <person name="Ferguson B K."/>
        </authorList>
    </citation>
    <scope>NUCLEOTIDE SEQUENCE [LARGE SCALE GENOMIC DNA]</scope>
</reference>
<evidence type="ECO:0000313" key="3">
    <source>
        <dbReference type="Proteomes" id="UP000479000"/>
    </source>
</evidence>
<organism evidence="2 3">
    <name type="scientific">Nesidiocoris tenuis</name>
    <dbReference type="NCBI Taxonomy" id="355587"/>
    <lineage>
        <taxon>Eukaryota</taxon>
        <taxon>Metazoa</taxon>
        <taxon>Ecdysozoa</taxon>
        <taxon>Arthropoda</taxon>
        <taxon>Hexapoda</taxon>
        <taxon>Insecta</taxon>
        <taxon>Pterygota</taxon>
        <taxon>Neoptera</taxon>
        <taxon>Paraneoptera</taxon>
        <taxon>Hemiptera</taxon>
        <taxon>Heteroptera</taxon>
        <taxon>Panheteroptera</taxon>
        <taxon>Cimicomorpha</taxon>
        <taxon>Miridae</taxon>
        <taxon>Dicyphina</taxon>
        <taxon>Nesidiocoris</taxon>
    </lineage>
</organism>
<gene>
    <name evidence="2" type="ORF">NTEN_LOCUS11995</name>
</gene>
<dbReference type="AlphaFoldDB" id="A0A6H5GUJ8"/>
<name>A0A6H5GUJ8_9HEMI</name>
<accession>A0A6H5GUJ8</accession>
<feature type="region of interest" description="Disordered" evidence="1">
    <location>
        <begin position="38"/>
        <end position="82"/>
    </location>
</feature>
<protein>
    <submittedName>
        <fullName evidence="2">Uncharacterized protein</fullName>
    </submittedName>
</protein>
<evidence type="ECO:0000313" key="2">
    <source>
        <dbReference type="EMBL" id="CAB0006518.1"/>
    </source>
</evidence>
<dbReference type="EMBL" id="CADCXU010017674">
    <property type="protein sequence ID" value="CAB0006518.1"/>
    <property type="molecule type" value="Genomic_DNA"/>
</dbReference>